<dbReference type="InterPro" id="IPR011042">
    <property type="entry name" value="6-blade_b-propeller_TolB-like"/>
</dbReference>
<comment type="caution">
    <text evidence="2">The sequence shown here is derived from an EMBL/GenBank/DDBJ whole genome shotgun (WGS) entry which is preliminary data.</text>
</comment>
<dbReference type="Pfam" id="PF17170">
    <property type="entry name" value="DUF5128"/>
    <property type="match status" value="1"/>
</dbReference>
<feature type="chain" id="PRO_5003484215" description="6-bladed beta-propeller" evidence="1">
    <location>
        <begin position="26"/>
        <end position="388"/>
    </location>
</feature>
<keyword evidence="3" id="KW-1185">Reference proteome</keyword>
<dbReference type="STRING" id="762968.HMPREF9441_00282"/>
<dbReference type="SUPFAM" id="SSF63825">
    <property type="entry name" value="YWTD domain"/>
    <property type="match status" value="1"/>
</dbReference>
<evidence type="ECO:0000256" key="1">
    <source>
        <dbReference type="SAM" id="SignalP"/>
    </source>
</evidence>
<protein>
    <recommendedName>
        <fullName evidence="4">6-bladed beta-propeller</fullName>
    </recommendedName>
</protein>
<keyword evidence="1" id="KW-0732">Signal</keyword>
<dbReference type="AlphaFoldDB" id="G5SLR3"/>
<dbReference type="PATRIC" id="fig|762968.3.peg.252"/>
<dbReference type="HOGENOM" id="CLU_711418_0_0_10"/>
<name>G5SLR3_9BACT</name>
<reference evidence="2 3" key="1">
    <citation type="submission" date="2011-03" db="EMBL/GenBank/DDBJ databases">
        <authorList>
            <person name="Weinstock G."/>
            <person name="Sodergren E."/>
            <person name="Clifton S."/>
            <person name="Fulton L."/>
            <person name="Fulton B."/>
            <person name="Courtney L."/>
            <person name="Fronick C."/>
            <person name="Harrison M."/>
            <person name="Strong C."/>
            <person name="Farmer C."/>
            <person name="Delahaunty K."/>
            <person name="Markovic C."/>
            <person name="Hall O."/>
            <person name="Minx P."/>
            <person name="Tomlinson C."/>
            <person name="Mitreva M."/>
            <person name="Hou S."/>
            <person name="Chen J."/>
            <person name="Wollam A."/>
            <person name="Pepin K.H."/>
            <person name="Johnson M."/>
            <person name="Bhonagiri V."/>
            <person name="Zhang X."/>
            <person name="Suruliraj S."/>
            <person name="Warren W."/>
            <person name="Chinwalla A."/>
            <person name="Mardis E.R."/>
            <person name="Wilson R.K."/>
        </authorList>
    </citation>
    <scope>NUCLEOTIDE SEQUENCE [LARGE SCALE GENOMIC DNA]</scope>
    <source>
        <strain evidence="2 3">YIT 11840</strain>
    </source>
</reference>
<evidence type="ECO:0000313" key="2">
    <source>
        <dbReference type="EMBL" id="EHH01829.1"/>
    </source>
</evidence>
<dbReference type="Gene3D" id="2.120.10.30">
    <property type="entry name" value="TolB, C-terminal domain"/>
    <property type="match status" value="1"/>
</dbReference>
<evidence type="ECO:0008006" key="4">
    <source>
        <dbReference type="Google" id="ProtNLM"/>
    </source>
</evidence>
<dbReference type="OrthoDB" id="1037972at2"/>
<proteinExistence type="predicted"/>
<organism evidence="2 3">
    <name type="scientific">Paraprevotella clara YIT 11840</name>
    <dbReference type="NCBI Taxonomy" id="762968"/>
    <lineage>
        <taxon>Bacteria</taxon>
        <taxon>Pseudomonadati</taxon>
        <taxon>Bacteroidota</taxon>
        <taxon>Bacteroidia</taxon>
        <taxon>Bacteroidales</taxon>
        <taxon>Prevotellaceae</taxon>
        <taxon>Paraprevotella</taxon>
    </lineage>
</organism>
<evidence type="ECO:0000313" key="3">
    <source>
        <dbReference type="Proteomes" id="UP000003598"/>
    </source>
</evidence>
<gene>
    <name evidence="2" type="ORF">HMPREF9441_00282</name>
</gene>
<dbReference type="Proteomes" id="UP000003598">
    <property type="component" value="Unassembled WGS sequence"/>
</dbReference>
<dbReference type="PROSITE" id="PS51257">
    <property type="entry name" value="PROKAR_LIPOPROTEIN"/>
    <property type="match status" value="1"/>
</dbReference>
<feature type="signal peptide" evidence="1">
    <location>
        <begin position="1"/>
        <end position="25"/>
    </location>
</feature>
<dbReference type="EMBL" id="AFFY01000003">
    <property type="protein sequence ID" value="EHH01829.1"/>
    <property type="molecule type" value="Genomic_DNA"/>
</dbReference>
<sequence>MKRHNPMKKAFYFFAVLLLLSCHHASQKGHTVSVRIDPDEAENSIAADEWLDTADCALIPLADTEKPITNATRLKTHRDKIYILDEETHCLHVFHADGTLDFSIDRRGKAGNEYLWLSDFHATDERLYLLDHIGQKILECDTQGRFIRKRDIDGYYANSIFATDEALFLVNEGSTPEAGAFHVFQFDREGTFRNKFIPFNPDRGFGSSKEYDTDGQGGLLFCQAPDDTVFLITPEGCMPLVHIDFGRHALPEEYHHLNLLEIMRKGLYRQYVTGINRIFGNGKLVFLQYHYGDDWNWIVYDRERQEVVKHGRTLDVNHTYRIELCEFAMEDGYVYEICPAFDFLMHVEHFMPRISPEPRYRKELEETAARLTDVSNPVLVRYKFKHAE</sequence>
<accession>G5SLR3</accession>